<keyword evidence="2" id="KW-0808">Transferase</keyword>
<dbReference type="UniPathway" id="UPA00148">
    <property type="reaction ID" value="UER00236"/>
</dbReference>
<dbReference type="Pfam" id="PF02283">
    <property type="entry name" value="CobU"/>
    <property type="match status" value="1"/>
</dbReference>
<dbReference type="GO" id="GO:0009236">
    <property type="term" value="P:cobalamin biosynthetic process"/>
    <property type="evidence" value="ECO:0007669"/>
    <property type="project" value="UniProtKB-UniPathway"/>
</dbReference>
<reference evidence="2 4" key="3">
    <citation type="journal article" date="2019" name="Nat. Med.">
        <title>A library of human gut bacterial isolates paired with longitudinal multiomics data enables mechanistic microbiome research.</title>
        <authorList>
            <person name="Poyet M."/>
            <person name="Groussin M."/>
            <person name="Gibbons S.M."/>
            <person name="Avila-Pacheco J."/>
            <person name="Jiang X."/>
            <person name="Kearney S.M."/>
            <person name="Perrotta A.R."/>
            <person name="Berdy B."/>
            <person name="Zhao S."/>
            <person name="Lieberman T.D."/>
            <person name="Swanson P.K."/>
            <person name="Smith M."/>
            <person name="Roesemann S."/>
            <person name="Alexander J.E."/>
            <person name="Rich S.A."/>
            <person name="Livny J."/>
            <person name="Vlamakis H."/>
            <person name="Clish C."/>
            <person name="Bullock K."/>
            <person name="Deik A."/>
            <person name="Scott J."/>
            <person name="Pierce K.A."/>
            <person name="Xavier R.J."/>
            <person name="Alm E.J."/>
        </authorList>
    </citation>
    <scope>NUCLEOTIDE SEQUENCE [LARGE SCALE GENOMIC DNA]</scope>
    <source>
        <strain evidence="2 4">BIOML-A5</strain>
    </source>
</reference>
<evidence type="ECO:0000313" key="1">
    <source>
        <dbReference type="EMBL" id="CRL37186.1"/>
    </source>
</evidence>
<dbReference type="InterPro" id="IPR027417">
    <property type="entry name" value="P-loop_NTPase"/>
</dbReference>
<gene>
    <name evidence="2" type="ORF">GKE44_00485</name>
    <name evidence="1" type="ORF">T1815_15301</name>
</gene>
<organism evidence="1 3">
    <name type="scientific">Agathobacter rectalis</name>
    <dbReference type="NCBI Taxonomy" id="39491"/>
    <lineage>
        <taxon>Bacteria</taxon>
        <taxon>Bacillati</taxon>
        <taxon>Bacillota</taxon>
        <taxon>Clostridia</taxon>
        <taxon>Lachnospirales</taxon>
        <taxon>Lachnospiraceae</taxon>
        <taxon>Agathobacter</taxon>
    </lineage>
</organism>
<name>A0A0M6WKY5_9FIRM</name>
<keyword evidence="2" id="KW-0418">Kinase</keyword>
<evidence type="ECO:0000313" key="2">
    <source>
        <dbReference type="EMBL" id="MSD25678.1"/>
    </source>
</evidence>
<accession>A0A0M6WKY5</accession>
<dbReference type="InterPro" id="IPR003203">
    <property type="entry name" value="CobU/CobP"/>
</dbReference>
<dbReference type="Gene3D" id="3.40.50.300">
    <property type="entry name" value="P-loop containing nucleotide triphosphate hydrolases"/>
    <property type="match status" value="1"/>
</dbReference>
<dbReference type="AlphaFoldDB" id="A0A0M6WKY5"/>
<evidence type="ECO:0000313" key="3">
    <source>
        <dbReference type="Proteomes" id="UP000049472"/>
    </source>
</evidence>
<dbReference type="SUPFAM" id="SSF52540">
    <property type="entry name" value="P-loop containing nucleoside triphosphate hydrolases"/>
    <property type="match status" value="1"/>
</dbReference>
<dbReference type="EMBL" id="CVRQ01000018">
    <property type="protein sequence ID" value="CRL37186.1"/>
    <property type="molecule type" value="Genomic_DNA"/>
</dbReference>
<dbReference type="Proteomes" id="UP000465607">
    <property type="component" value="Unassembled WGS sequence"/>
</dbReference>
<dbReference type="Proteomes" id="UP000049472">
    <property type="component" value="Unassembled WGS sequence"/>
</dbReference>
<dbReference type="RefSeq" id="WP_055061743.1">
    <property type="nucleotide sequence ID" value="NZ_CVRQ01000018.1"/>
</dbReference>
<reference evidence="1" key="1">
    <citation type="submission" date="2015-05" db="EMBL/GenBank/DDBJ databases">
        <authorList>
            <person name="Wang D.B."/>
            <person name="Wang M."/>
        </authorList>
    </citation>
    <scope>NUCLEOTIDE SEQUENCE [LARGE SCALE GENOMIC DNA]</scope>
    <source>
        <strain evidence="1">T1-815</strain>
    </source>
</reference>
<evidence type="ECO:0000313" key="4">
    <source>
        <dbReference type="Proteomes" id="UP000465607"/>
    </source>
</evidence>
<dbReference type="GO" id="GO:0043752">
    <property type="term" value="F:adenosylcobinamide kinase activity"/>
    <property type="evidence" value="ECO:0007669"/>
    <property type="project" value="InterPro"/>
</dbReference>
<protein>
    <submittedName>
        <fullName evidence="2">Adenosylcobinamide kinase</fullName>
    </submittedName>
</protein>
<reference evidence="3" key="2">
    <citation type="submission" date="2015-05" db="EMBL/GenBank/DDBJ databases">
        <authorList>
            <consortium name="Pathogen Informatics"/>
        </authorList>
    </citation>
    <scope>NUCLEOTIDE SEQUENCE [LARGE SCALE GENOMIC DNA]</scope>
    <source>
        <strain evidence="3">T1-815</strain>
    </source>
</reference>
<sequence>MKLVIGGVAQGKLDYVLENMIEKTEKYDVYDCFFLKDNACNDKASNMEWPWDFAVDDESILIIDKFHYFIRAVLEKNLPLQEYILKFMQFAEENKDTIVIADEIGNGIVPLDAFEREYREQTGRAEILLAKKADEVVRVICGIGQKIK</sequence>
<proteinExistence type="predicted"/>
<dbReference type="EMBL" id="WKQV01000001">
    <property type="protein sequence ID" value="MSD25678.1"/>
    <property type="molecule type" value="Genomic_DNA"/>
</dbReference>
<keyword evidence="3" id="KW-1185">Reference proteome</keyword>
<dbReference type="GO" id="GO:0000166">
    <property type="term" value="F:nucleotide binding"/>
    <property type="evidence" value="ECO:0007669"/>
    <property type="project" value="InterPro"/>
</dbReference>